<proteinExistence type="predicted"/>
<organism evidence="1 2">
    <name type="scientific">Eumeta variegata</name>
    <name type="common">Bagworm moth</name>
    <name type="synonym">Eumeta japonica</name>
    <dbReference type="NCBI Taxonomy" id="151549"/>
    <lineage>
        <taxon>Eukaryota</taxon>
        <taxon>Metazoa</taxon>
        <taxon>Ecdysozoa</taxon>
        <taxon>Arthropoda</taxon>
        <taxon>Hexapoda</taxon>
        <taxon>Insecta</taxon>
        <taxon>Pterygota</taxon>
        <taxon>Neoptera</taxon>
        <taxon>Endopterygota</taxon>
        <taxon>Lepidoptera</taxon>
        <taxon>Glossata</taxon>
        <taxon>Ditrysia</taxon>
        <taxon>Tineoidea</taxon>
        <taxon>Psychidae</taxon>
        <taxon>Oiketicinae</taxon>
        <taxon>Eumeta</taxon>
    </lineage>
</organism>
<dbReference type="PANTHER" id="PTHR10974:SF1">
    <property type="entry name" value="FI08016P-RELATED"/>
    <property type="match status" value="1"/>
</dbReference>
<dbReference type="AlphaFoldDB" id="A0A4C1S8D2"/>
<dbReference type="SUPFAM" id="SSF53649">
    <property type="entry name" value="Alkaline phosphatase-like"/>
    <property type="match status" value="1"/>
</dbReference>
<sequence>MTKAASTYAPTVIRCLPDVEKKKTNTKDNLINTPGCVIPDFDMEFQTPKPKTKQSCGRRAVAIEKIDEHRVKFVIRRETMNAYMKSARFNCCYRYVTRSTYPGREDAEITYSTCVSFRNGTETTLEQEFINIICRCNRRKRVFYEDSYAIVKKIATPTRREKRPKWNVLIIGMDTMSRLRAMKTMPRTIEYLKRHQWLDFRGYNKTLFNRLSGFRTPPTHHYLRPLFLTGETSKGYLLCTKKLPSAIHILNYALDFVKSYANDSFFGFFWINSCSHNLNSLPTSIDSEFVNFLEKLSSVDVTKNTIVTFISDHGIRFGPTRQLLEAYYEERLPMFFMWVPEEFRNSEEEAYVHSKNNQYILTTPYDFHMTLWDILNKSGEPVTIPTSEACSRCASLFQSISRERTCTDAGVDEKWCTCHTMQEVDAHDVWAIESVDATIKHLQNTSKSLRTKKCTTCHDLRLARVSRVHFYTKRNQMYYVVVLYVSPENIGYEAVIEKSQYGYIIQKPVETISQYNKYGGCVSDPLDLMYCVCISVKCG</sequence>
<dbReference type="GO" id="GO:0005615">
    <property type="term" value="C:extracellular space"/>
    <property type="evidence" value="ECO:0007669"/>
    <property type="project" value="TreeGrafter"/>
</dbReference>
<dbReference type="CDD" id="cd16021">
    <property type="entry name" value="ALP_like"/>
    <property type="match status" value="1"/>
</dbReference>
<reference evidence="1 2" key="1">
    <citation type="journal article" date="2019" name="Commun. Biol.">
        <title>The bagworm genome reveals a unique fibroin gene that provides high tensile strength.</title>
        <authorList>
            <person name="Kono N."/>
            <person name="Nakamura H."/>
            <person name="Ohtoshi R."/>
            <person name="Tomita M."/>
            <person name="Numata K."/>
            <person name="Arakawa K."/>
        </authorList>
    </citation>
    <scope>NUCLEOTIDE SEQUENCE [LARGE SCALE GENOMIC DNA]</scope>
</reference>
<comment type="caution">
    <text evidence="1">The sequence shown here is derived from an EMBL/GenBank/DDBJ whole genome shotgun (WGS) entry which is preliminary data.</text>
</comment>
<dbReference type="EMBL" id="BGZK01003193">
    <property type="protein sequence ID" value="GBO98542.1"/>
    <property type="molecule type" value="Genomic_DNA"/>
</dbReference>
<gene>
    <name evidence="1" type="ORF">EVAR_1041_1</name>
</gene>
<dbReference type="Proteomes" id="UP000299102">
    <property type="component" value="Unassembled WGS sequence"/>
</dbReference>
<dbReference type="OrthoDB" id="413313at2759"/>
<name>A0A4C1S8D2_EUMVA</name>
<keyword evidence="2" id="KW-1185">Reference proteome</keyword>
<dbReference type="PANTHER" id="PTHR10974">
    <property type="entry name" value="FI08016P-RELATED"/>
    <property type="match status" value="1"/>
</dbReference>
<dbReference type="Pfam" id="PF02995">
    <property type="entry name" value="DUF229"/>
    <property type="match status" value="2"/>
</dbReference>
<protein>
    <recommendedName>
        <fullName evidence="3">DUF229 domain-containing protein</fullName>
    </recommendedName>
</protein>
<dbReference type="STRING" id="151549.A0A4C1S8D2"/>
<evidence type="ECO:0008006" key="3">
    <source>
        <dbReference type="Google" id="ProtNLM"/>
    </source>
</evidence>
<evidence type="ECO:0000313" key="2">
    <source>
        <dbReference type="Proteomes" id="UP000299102"/>
    </source>
</evidence>
<evidence type="ECO:0000313" key="1">
    <source>
        <dbReference type="EMBL" id="GBO98542.1"/>
    </source>
</evidence>
<dbReference type="InterPro" id="IPR017850">
    <property type="entry name" value="Alkaline_phosphatase_core_sf"/>
</dbReference>
<dbReference type="Gene3D" id="3.40.720.10">
    <property type="entry name" value="Alkaline Phosphatase, subunit A"/>
    <property type="match status" value="1"/>
</dbReference>
<accession>A0A4C1S8D2</accession>
<dbReference type="InterPro" id="IPR004245">
    <property type="entry name" value="DUF229"/>
</dbReference>